<evidence type="ECO:0000313" key="2">
    <source>
        <dbReference type="Proteomes" id="UP001055879"/>
    </source>
</evidence>
<reference evidence="1 2" key="2">
    <citation type="journal article" date="2022" name="Mol. Ecol. Resour.">
        <title>The genomes of chicory, endive, great burdock and yacon provide insights into Asteraceae paleo-polyploidization history and plant inulin production.</title>
        <authorList>
            <person name="Fan W."/>
            <person name="Wang S."/>
            <person name="Wang H."/>
            <person name="Wang A."/>
            <person name="Jiang F."/>
            <person name="Liu H."/>
            <person name="Zhao H."/>
            <person name="Xu D."/>
            <person name="Zhang Y."/>
        </authorList>
    </citation>
    <scope>NUCLEOTIDE SEQUENCE [LARGE SCALE GENOMIC DNA]</scope>
    <source>
        <strain evidence="2">cv. Niubang</strain>
    </source>
</reference>
<dbReference type="EMBL" id="CM042050">
    <property type="protein sequence ID" value="KAI3734467.1"/>
    <property type="molecule type" value="Genomic_DNA"/>
</dbReference>
<dbReference type="Proteomes" id="UP001055879">
    <property type="component" value="Linkage Group LG04"/>
</dbReference>
<proteinExistence type="predicted"/>
<protein>
    <submittedName>
        <fullName evidence="1">Uncharacterized protein</fullName>
    </submittedName>
</protein>
<sequence>MAFLEYSFILSSLLILISFLTFKYRRHQNHTTTIIPTNWPLIGMLPGVLVNIHRFHDLITIGLKISGGTYMVKGPCFTNLDMLITADPANIHHILSKNFSNYPKGDKFFKIFAVLGDGILNSDGKLWEINRKVALSVLKHPGFQSLLETITWNKVENGLLPVLESLCEHGTEVDLQEIFQRFSFDTICKLFFDNDLESLSLDFPNVQCLEALTDVEEAIFLRHFTPPCLWKLLRLLRVGKERKSSDGCKILDQFIYKCLARNQNEYNNNINSCQHQEGKFAIYTALMRELEVHHEIGTCWDRTKFLRDTLLNMLGAGKETTSSALSWFFYMLAKNPTVEDKILEEIHTHLEVKVGKRWNAQELGQMVYLHGALCESLRLFPSIPFNHKSPLQPDILPSGHKVDRDTEIILSMYSMGRMKSVWGEDCMEFKPERWFTNNGGIKHEPTYKFTSFSAGPRSCVGKNMSLSQLKIVSTKIIYRYHIELVEGHPVLPAASMVLQMKHGLKVRLTKRSENMN</sequence>
<comment type="caution">
    <text evidence="1">The sequence shown here is derived from an EMBL/GenBank/DDBJ whole genome shotgun (WGS) entry which is preliminary data.</text>
</comment>
<reference evidence="2" key="1">
    <citation type="journal article" date="2022" name="Mol. Ecol. Resour.">
        <title>The genomes of chicory, endive, great burdock and yacon provide insights into Asteraceae palaeo-polyploidization history and plant inulin production.</title>
        <authorList>
            <person name="Fan W."/>
            <person name="Wang S."/>
            <person name="Wang H."/>
            <person name="Wang A."/>
            <person name="Jiang F."/>
            <person name="Liu H."/>
            <person name="Zhao H."/>
            <person name="Xu D."/>
            <person name="Zhang Y."/>
        </authorList>
    </citation>
    <scope>NUCLEOTIDE SEQUENCE [LARGE SCALE GENOMIC DNA]</scope>
    <source>
        <strain evidence="2">cv. Niubang</strain>
    </source>
</reference>
<gene>
    <name evidence="1" type="ORF">L6452_13937</name>
</gene>
<organism evidence="1 2">
    <name type="scientific">Arctium lappa</name>
    <name type="common">Greater burdock</name>
    <name type="synonym">Lappa major</name>
    <dbReference type="NCBI Taxonomy" id="4217"/>
    <lineage>
        <taxon>Eukaryota</taxon>
        <taxon>Viridiplantae</taxon>
        <taxon>Streptophyta</taxon>
        <taxon>Embryophyta</taxon>
        <taxon>Tracheophyta</taxon>
        <taxon>Spermatophyta</taxon>
        <taxon>Magnoliopsida</taxon>
        <taxon>eudicotyledons</taxon>
        <taxon>Gunneridae</taxon>
        <taxon>Pentapetalae</taxon>
        <taxon>asterids</taxon>
        <taxon>campanulids</taxon>
        <taxon>Asterales</taxon>
        <taxon>Asteraceae</taxon>
        <taxon>Carduoideae</taxon>
        <taxon>Cardueae</taxon>
        <taxon>Arctiinae</taxon>
        <taxon>Arctium</taxon>
    </lineage>
</organism>
<accession>A0ACB9CJK4</accession>
<keyword evidence="2" id="KW-1185">Reference proteome</keyword>
<name>A0ACB9CJK4_ARCLA</name>
<evidence type="ECO:0000313" key="1">
    <source>
        <dbReference type="EMBL" id="KAI3734467.1"/>
    </source>
</evidence>